<comment type="caution">
    <text evidence="1">The sequence shown here is derived from an EMBL/GenBank/DDBJ whole genome shotgun (WGS) entry which is preliminary data.</text>
</comment>
<sequence>MLSAGRPSKHVKEKTLSDITTQKKVRVNFDLDEDLHTQLKLYAIKHKKTVKEILTEQISLLLK</sequence>
<accession>A0AB35C2P7</accession>
<dbReference type="Gene3D" id="1.10.1220.10">
    <property type="entry name" value="Met repressor-like"/>
    <property type="match status" value="1"/>
</dbReference>
<dbReference type="SUPFAM" id="SSF47598">
    <property type="entry name" value="Ribbon-helix-helix"/>
    <property type="match status" value="1"/>
</dbReference>
<dbReference type="InterPro" id="IPR010985">
    <property type="entry name" value="Ribbon_hlx_hlx"/>
</dbReference>
<proteinExistence type="predicted"/>
<name>A0AB35C2P7_9GAMM</name>
<dbReference type="GO" id="GO:0006355">
    <property type="term" value="P:regulation of DNA-templated transcription"/>
    <property type="evidence" value="ECO:0007669"/>
    <property type="project" value="InterPro"/>
</dbReference>
<protein>
    <submittedName>
        <fullName evidence="1">Chromosome partitioning protein ParB</fullName>
    </submittedName>
</protein>
<dbReference type="InterPro" id="IPR013321">
    <property type="entry name" value="Arc_rbn_hlx_hlx"/>
</dbReference>
<evidence type="ECO:0000313" key="2">
    <source>
        <dbReference type="Proteomes" id="UP000680020"/>
    </source>
</evidence>
<dbReference type="Proteomes" id="UP000680020">
    <property type="component" value="Unassembled WGS sequence"/>
</dbReference>
<organism evidence="1 2">
    <name type="scientific">Wohlfahrtiimonas chitiniclastica</name>
    <dbReference type="NCBI Taxonomy" id="400946"/>
    <lineage>
        <taxon>Bacteria</taxon>
        <taxon>Pseudomonadati</taxon>
        <taxon>Pseudomonadota</taxon>
        <taxon>Gammaproteobacteria</taxon>
        <taxon>Cardiobacteriales</taxon>
        <taxon>Ignatzschineriaceae</taxon>
        <taxon>Wohlfahrtiimonas</taxon>
    </lineage>
</organism>
<dbReference type="RefSeq" id="WP_063455864.1">
    <property type="nucleotide sequence ID" value="NZ_CP115970.1"/>
</dbReference>
<dbReference type="AlphaFoldDB" id="A0AB35C2P7"/>
<reference evidence="1" key="1">
    <citation type="submission" date="2021-03" db="EMBL/GenBank/DDBJ databases">
        <title>Identification and antibiotic profiling of Wohlfahrtiimonas chitiniclastica, an underestimated human pathogen.</title>
        <authorList>
            <person name="Kopf A."/>
            <person name="Bunk B."/>
            <person name="Coldewey S."/>
            <person name="Gunzer F."/>
            <person name="Riedel T."/>
            <person name="Schroettner P."/>
        </authorList>
    </citation>
    <scope>NUCLEOTIDE SEQUENCE</scope>
    <source>
        <strain evidence="1">DSM 100917</strain>
    </source>
</reference>
<gene>
    <name evidence="1" type="ORF">J7561_09940</name>
</gene>
<evidence type="ECO:0000313" key="1">
    <source>
        <dbReference type="EMBL" id="MBS7825507.1"/>
    </source>
</evidence>
<dbReference type="EMBL" id="JAGIBU010000019">
    <property type="protein sequence ID" value="MBS7825507.1"/>
    <property type="molecule type" value="Genomic_DNA"/>
</dbReference>